<name>A0A0A8YRY5_ARUDO</name>
<sequence>MFSRNAREVDKQQLMLALNITSEARNENYLGLPIYMGKSKKQTFTYLKERVWKQIQGWKEQLLSKADKEILIKAIAQAIPTYAMSCFDLTKSLCDESDEISTMICRYWWAQQENEHKVH</sequence>
<evidence type="ECO:0000313" key="1">
    <source>
        <dbReference type="EMBL" id="JAD29624.1"/>
    </source>
</evidence>
<reference evidence="1" key="2">
    <citation type="journal article" date="2015" name="Data Brief">
        <title>Shoot transcriptome of the giant reed, Arundo donax.</title>
        <authorList>
            <person name="Barrero R.A."/>
            <person name="Guerrero F.D."/>
            <person name="Moolhuijzen P."/>
            <person name="Goolsby J.A."/>
            <person name="Tidwell J."/>
            <person name="Bellgard S.E."/>
            <person name="Bellgard M.I."/>
        </authorList>
    </citation>
    <scope>NUCLEOTIDE SEQUENCE</scope>
    <source>
        <tissue evidence="1">Shoot tissue taken approximately 20 cm above the soil surface</tissue>
    </source>
</reference>
<reference evidence="1" key="1">
    <citation type="submission" date="2014-09" db="EMBL/GenBank/DDBJ databases">
        <authorList>
            <person name="Magalhaes I.L.F."/>
            <person name="Oliveira U."/>
            <person name="Santos F.R."/>
            <person name="Vidigal T.H.D.A."/>
            <person name="Brescovit A.D."/>
            <person name="Santos A.J."/>
        </authorList>
    </citation>
    <scope>NUCLEOTIDE SEQUENCE</scope>
    <source>
        <tissue evidence="1">Shoot tissue taken approximately 20 cm above the soil surface</tissue>
    </source>
</reference>
<dbReference type="PANTHER" id="PTHR33116:SF86">
    <property type="entry name" value="REVERSE TRANSCRIPTASE DOMAIN-CONTAINING PROTEIN"/>
    <property type="match status" value="1"/>
</dbReference>
<protein>
    <submittedName>
        <fullName evidence="1">Uncharacterized protein</fullName>
    </submittedName>
</protein>
<organism evidence="1">
    <name type="scientific">Arundo donax</name>
    <name type="common">Giant reed</name>
    <name type="synonym">Donax arundinaceus</name>
    <dbReference type="NCBI Taxonomy" id="35708"/>
    <lineage>
        <taxon>Eukaryota</taxon>
        <taxon>Viridiplantae</taxon>
        <taxon>Streptophyta</taxon>
        <taxon>Embryophyta</taxon>
        <taxon>Tracheophyta</taxon>
        <taxon>Spermatophyta</taxon>
        <taxon>Magnoliopsida</taxon>
        <taxon>Liliopsida</taxon>
        <taxon>Poales</taxon>
        <taxon>Poaceae</taxon>
        <taxon>PACMAD clade</taxon>
        <taxon>Arundinoideae</taxon>
        <taxon>Arundineae</taxon>
        <taxon>Arundo</taxon>
    </lineage>
</organism>
<accession>A0A0A8YRY5</accession>
<dbReference type="EMBL" id="GBRH01268271">
    <property type="protein sequence ID" value="JAD29624.1"/>
    <property type="molecule type" value="Transcribed_RNA"/>
</dbReference>
<proteinExistence type="predicted"/>
<dbReference type="PANTHER" id="PTHR33116">
    <property type="entry name" value="REVERSE TRANSCRIPTASE ZINC-BINDING DOMAIN-CONTAINING PROTEIN-RELATED-RELATED"/>
    <property type="match status" value="1"/>
</dbReference>
<dbReference type="AlphaFoldDB" id="A0A0A8YRY5"/>